<comment type="caution">
    <text evidence="1">The sequence shown here is derived from an EMBL/GenBank/DDBJ whole genome shotgun (WGS) entry which is preliminary data.</text>
</comment>
<organism evidence="1">
    <name type="scientific">marine sediment metagenome</name>
    <dbReference type="NCBI Taxonomy" id="412755"/>
    <lineage>
        <taxon>unclassified sequences</taxon>
        <taxon>metagenomes</taxon>
        <taxon>ecological metagenomes</taxon>
    </lineage>
</organism>
<dbReference type="AlphaFoldDB" id="X0TWH2"/>
<protein>
    <recommendedName>
        <fullName evidence="2">DUF721 domain-containing protein</fullName>
    </recommendedName>
</protein>
<proteinExistence type="predicted"/>
<reference evidence="1" key="1">
    <citation type="journal article" date="2014" name="Front. Microbiol.">
        <title>High frequency of phylogenetically diverse reductive dehalogenase-homologous genes in deep subseafloor sedimentary metagenomes.</title>
        <authorList>
            <person name="Kawai M."/>
            <person name="Futagami T."/>
            <person name="Toyoda A."/>
            <person name="Takaki Y."/>
            <person name="Nishi S."/>
            <person name="Hori S."/>
            <person name="Arai W."/>
            <person name="Tsubouchi T."/>
            <person name="Morono Y."/>
            <person name="Uchiyama I."/>
            <person name="Ito T."/>
            <person name="Fujiyama A."/>
            <person name="Inagaki F."/>
            <person name="Takami H."/>
        </authorList>
    </citation>
    <scope>NUCLEOTIDE SEQUENCE</scope>
    <source>
        <strain evidence="1">Expedition CK06-06</strain>
    </source>
</reference>
<name>X0TWH2_9ZZZZ</name>
<dbReference type="PANTHER" id="PTHR36456">
    <property type="entry name" value="UPF0232 PROTEIN SCO3875"/>
    <property type="match status" value="1"/>
</dbReference>
<dbReference type="EMBL" id="BARS01019581">
    <property type="protein sequence ID" value="GAF92482.1"/>
    <property type="molecule type" value="Genomic_DNA"/>
</dbReference>
<accession>X0TWH2</accession>
<evidence type="ECO:0008006" key="2">
    <source>
        <dbReference type="Google" id="ProtNLM"/>
    </source>
</evidence>
<sequence length="111" mass="12542">MHVYGDDSERPRRYEPQRMADVVAGLMARRGYGRLQAAAVADEAWGEALGEKLARHTRPGAVKRGVLEVLVRNSAVMQELTFQKKKLIKKLLQLLPNEKIKDIKFRVGSVD</sequence>
<evidence type="ECO:0000313" key="1">
    <source>
        <dbReference type="EMBL" id="GAF92482.1"/>
    </source>
</evidence>
<gene>
    <name evidence="1" type="ORF">S01H1_31706</name>
</gene>
<dbReference type="PANTHER" id="PTHR36456:SF1">
    <property type="entry name" value="UPF0232 PROTEIN SCO3875"/>
    <property type="match status" value="1"/>
</dbReference>
<dbReference type="Pfam" id="PF05258">
    <property type="entry name" value="DciA"/>
    <property type="match status" value="1"/>
</dbReference>
<dbReference type="InterPro" id="IPR007922">
    <property type="entry name" value="DciA-like"/>
</dbReference>